<evidence type="ECO:0008006" key="4">
    <source>
        <dbReference type="Google" id="ProtNLM"/>
    </source>
</evidence>
<evidence type="ECO:0000256" key="1">
    <source>
        <dbReference type="SAM" id="Phobius"/>
    </source>
</evidence>
<feature type="transmembrane region" description="Helical" evidence="1">
    <location>
        <begin position="45"/>
        <end position="64"/>
    </location>
</feature>
<evidence type="ECO:0000313" key="3">
    <source>
        <dbReference type="Proteomes" id="UP000274822"/>
    </source>
</evidence>
<protein>
    <recommendedName>
        <fullName evidence="4">Copper transporter</fullName>
    </recommendedName>
</protein>
<name>A0A433R097_9FUNG</name>
<feature type="transmembrane region" description="Helical" evidence="1">
    <location>
        <begin position="119"/>
        <end position="139"/>
    </location>
</feature>
<dbReference type="AlphaFoldDB" id="A0A433R097"/>
<keyword evidence="1" id="KW-0472">Membrane</keyword>
<gene>
    <name evidence="2" type="ORF">BC938DRAFT_483169</name>
</gene>
<keyword evidence="3" id="KW-1185">Reference proteome</keyword>
<reference evidence="2 3" key="1">
    <citation type="journal article" date="2018" name="New Phytol.">
        <title>Phylogenomics of Endogonaceae and evolution of mycorrhizas within Mucoromycota.</title>
        <authorList>
            <person name="Chang Y."/>
            <person name="Desiro A."/>
            <person name="Na H."/>
            <person name="Sandor L."/>
            <person name="Lipzen A."/>
            <person name="Clum A."/>
            <person name="Barry K."/>
            <person name="Grigoriev I.V."/>
            <person name="Martin F.M."/>
            <person name="Stajich J.E."/>
            <person name="Smith M.E."/>
            <person name="Bonito G."/>
            <person name="Spatafora J.W."/>
        </authorList>
    </citation>
    <scope>NUCLEOTIDE SEQUENCE [LARGE SCALE GENOMIC DNA]</scope>
    <source>
        <strain evidence="2 3">AD002</strain>
    </source>
</reference>
<dbReference type="EMBL" id="RBNJ01000083">
    <property type="protein sequence ID" value="RUS35457.1"/>
    <property type="molecule type" value="Genomic_DNA"/>
</dbReference>
<sequence>MDHTSMSVTSTSTATAAPAMDMGNLKPYFHSETSGLHVLFEAFEVTSTGILIAAYVAVAILCWIERGLSYYMDSISYEGYGMARGAGTRFGRVVLKTVLYGIVTTLRLFYMLVTMTCHTGLFIVVVMGLTTGQLVLEFLKSST</sequence>
<dbReference type="Proteomes" id="UP000274822">
    <property type="component" value="Unassembled WGS sequence"/>
</dbReference>
<accession>A0A433R097</accession>
<organism evidence="2 3">
    <name type="scientific">Jimgerdemannia flammicorona</name>
    <dbReference type="NCBI Taxonomy" id="994334"/>
    <lineage>
        <taxon>Eukaryota</taxon>
        <taxon>Fungi</taxon>
        <taxon>Fungi incertae sedis</taxon>
        <taxon>Mucoromycota</taxon>
        <taxon>Mucoromycotina</taxon>
        <taxon>Endogonomycetes</taxon>
        <taxon>Endogonales</taxon>
        <taxon>Endogonaceae</taxon>
        <taxon>Jimgerdemannia</taxon>
    </lineage>
</organism>
<proteinExistence type="predicted"/>
<keyword evidence="1" id="KW-0812">Transmembrane</keyword>
<comment type="caution">
    <text evidence="2">The sequence shown here is derived from an EMBL/GenBank/DDBJ whole genome shotgun (WGS) entry which is preliminary data.</text>
</comment>
<evidence type="ECO:0000313" key="2">
    <source>
        <dbReference type="EMBL" id="RUS35457.1"/>
    </source>
</evidence>
<keyword evidence="1" id="KW-1133">Transmembrane helix</keyword>